<reference evidence="13" key="3">
    <citation type="submission" date="2024-01" db="EMBL/GenBank/DDBJ databases">
        <authorList>
            <person name="Riesbeck K."/>
        </authorList>
    </citation>
    <scope>NUCLEOTIDE SEQUENCE</scope>
    <source>
        <strain evidence="13">3655</strain>
    </source>
</reference>
<keyword evidence="3" id="KW-0997">Cell inner membrane</keyword>
<evidence type="ECO:0000256" key="8">
    <source>
        <dbReference type="ARBA" id="ARBA00038408"/>
    </source>
</evidence>
<evidence type="ECO:0000259" key="12">
    <source>
        <dbReference type="PROSITE" id="PS50198"/>
    </source>
</evidence>
<dbReference type="Pfam" id="PF13624">
    <property type="entry name" value="SurA_N_3"/>
    <property type="match status" value="1"/>
</dbReference>
<keyword evidence="11" id="KW-0697">Rotamase</keyword>
<dbReference type="PANTHER" id="PTHR47529">
    <property type="entry name" value="PEPTIDYL-PROLYL CIS-TRANS ISOMERASE D"/>
    <property type="match status" value="1"/>
</dbReference>
<evidence type="ECO:0000313" key="16">
    <source>
        <dbReference type="Proteomes" id="UP000837958"/>
    </source>
</evidence>
<dbReference type="EMBL" id="OV040719">
    <property type="protein sequence ID" value="CAH0451739.1"/>
    <property type="molecule type" value="Genomic_DNA"/>
</dbReference>
<dbReference type="PROSITE" id="PS50198">
    <property type="entry name" value="PPIC_PPIASE_2"/>
    <property type="match status" value="1"/>
</dbReference>
<keyword evidence="4" id="KW-0812">Transmembrane</keyword>
<reference evidence="14 15" key="1">
    <citation type="journal article" date="2007" name="Genome Biol.">
        <title>Characterization and modeling of the Haemophilus influenzae core and supragenomes based on the complete genomic sequences of Rd and 12 clinical nontypeable strains.</title>
        <authorList>
            <person name="Hogg J.S."/>
            <person name="Hu F.Z."/>
            <person name="Janto B."/>
            <person name="Boissy R."/>
            <person name="Hayes J."/>
            <person name="Keefe R."/>
            <person name="Post J.C."/>
            <person name="Ehrlich G.D."/>
        </authorList>
    </citation>
    <scope>NUCLEOTIDE SEQUENCE [LARGE SCALE GENOMIC DNA]</scope>
    <source>
        <strain evidence="14">3655</strain>
        <strain evidence="15">NTHi 3655</strain>
    </source>
</reference>
<dbReference type="Proteomes" id="UP000003185">
    <property type="component" value="Unassembled WGS sequence"/>
</dbReference>
<dbReference type="GO" id="GO:0005886">
    <property type="term" value="C:plasma membrane"/>
    <property type="evidence" value="ECO:0007669"/>
    <property type="project" value="UniProtKB-SubCell"/>
</dbReference>
<evidence type="ECO:0000256" key="3">
    <source>
        <dbReference type="ARBA" id="ARBA00022519"/>
    </source>
</evidence>
<comment type="similarity">
    <text evidence="8">Belongs to the PpiD chaperone family.</text>
</comment>
<proteinExistence type="inferred from homology"/>
<dbReference type="InterPro" id="IPR052029">
    <property type="entry name" value="PpiD_chaperone"/>
</dbReference>
<evidence type="ECO:0000313" key="14">
    <source>
        <dbReference type="EMBL" id="EDJ93825.1"/>
    </source>
</evidence>
<evidence type="ECO:0000256" key="1">
    <source>
        <dbReference type="ARBA" id="ARBA00004382"/>
    </source>
</evidence>
<feature type="domain" description="PpiC" evidence="12">
    <location>
        <begin position="270"/>
        <end position="356"/>
    </location>
</feature>
<evidence type="ECO:0000256" key="10">
    <source>
        <dbReference type="ARBA" id="ARBA00042775"/>
    </source>
</evidence>
<dbReference type="InterPro" id="IPR000297">
    <property type="entry name" value="PPIase_PpiC"/>
</dbReference>
<dbReference type="EMBL" id="AAZF01000001">
    <property type="protein sequence ID" value="EDJ93825.1"/>
    <property type="molecule type" value="Genomic_DNA"/>
</dbReference>
<protein>
    <recommendedName>
        <fullName evidence="9">Periplasmic chaperone PpiD</fullName>
    </recommendedName>
    <alternativeName>
        <fullName evidence="10">Periplasmic folding chaperone</fullName>
    </alternativeName>
</protein>
<dbReference type="AlphaFoldDB" id="A0A0H3PGK4"/>
<name>A0A0H3PGK4_HAEI3</name>
<comment type="subcellular location">
    <subcellularLocation>
        <location evidence="1">Cell inner membrane</location>
        <topology evidence="1">Single-pass type II membrane protein</topology>
        <orientation evidence="1">Periplasmic side</orientation>
    </subcellularLocation>
</comment>
<gene>
    <name evidence="14" type="ORF">CGSHi3655_08034</name>
    <name evidence="13" type="ORF">KRLU3655_LOCUS1815</name>
</gene>
<dbReference type="GO" id="GO:0003755">
    <property type="term" value="F:peptidyl-prolyl cis-trans isomerase activity"/>
    <property type="evidence" value="ECO:0007669"/>
    <property type="project" value="UniProtKB-KW"/>
</dbReference>
<dbReference type="PROSITE" id="PS01096">
    <property type="entry name" value="PPIC_PPIASE_1"/>
    <property type="match status" value="1"/>
</dbReference>
<keyword evidence="6" id="KW-0472">Membrane</keyword>
<reference evidence="16" key="2">
    <citation type="submission" date="2021-11" db="EMBL/GenBank/DDBJ databases">
        <authorList>
            <person name="Riesbeck K."/>
        </authorList>
    </citation>
    <scope>NUCLEOTIDE SEQUENCE [LARGE SCALE GENOMIC DNA]</scope>
</reference>
<dbReference type="Gene3D" id="1.10.4030.10">
    <property type="entry name" value="Porin chaperone SurA, peptide-binding domain"/>
    <property type="match status" value="1"/>
</dbReference>
<sequence>MLIEKMHNLSNSKAAKFILGLITLSFLVGGMSGYLFSSNDTYAAKVNGEVISQQDFLNRYNQEFEARAQREGEAFMAQSDSPEFVTALRQNIVNLMIDQELLRQYVKELKLGVSDEMIKRAIVTDPNFQVKGKFDNSVYQRILQQNHLTSDGYASILRASLPLEQIQNGVANSEFIVPAQVKNSAEIFFQKRLARLATLSLADEMAKQSVSDDEIKTYYEANQKSFVQPEQVKVQYIDLSADNISKNLQVTDIEIAQYYQDNKAQFMTQRLAHIQFANEQDAKVVYEELQKGANFADVAKTKSLDKISGENGGDLGWVNANELPKAFEDAAAALQVGQYSQPINVDGNYHIVLVQERKAQSLENVKAQIVDLVRKSLIESRYFSLEKQASDKAFEDSKSLNTAAQAAGVKVQESDYFSRQNVPAGLNFPNVIYTIFESDSTNIGMNSEPINVGDYHTIIVRVLDRKAEGVKSLEEAKIDIETFLKRQKAENVLNEKAQQAVKKLSENPESKIDGINFSSEQTFTLSENKDPILTNGIFSIAKPKSNEALYQVVHNSNGDVVVVALNKVEQGSLSEKELSQFGMQLLRSHQSELQLQLIQGLRERAKIEVNDSFINQDDEVQQ</sequence>
<dbReference type="InterPro" id="IPR023058">
    <property type="entry name" value="PPIase_PpiC_CS"/>
</dbReference>
<dbReference type="InterPro" id="IPR027304">
    <property type="entry name" value="Trigger_fact/SurA_dom_sf"/>
</dbReference>
<evidence type="ECO:0000256" key="6">
    <source>
        <dbReference type="ARBA" id="ARBA00023136"/>
    </source>
</evidence>
<keyword evidence="11 14" id="KW-0413">Isomerase</keyword>
<dbReference type="SUPFAM" id="SSF109998">
    <property type="entry name" value="Triger factor/SurA peptide-binding domain-like"/>
    <property type="match status" value="1"/>
</dbReference>
<evidence type="ECO:0000256" key="4">
    <source>
        <dbReference type="ARBA" id="ARBA00022692"/>
    </source>
</evidence>
<evidence type="ECO:0000313" key="13">
    <source>
        <dbReference type="EMBL" id="CAH0451739.1"/>
    </source>
</evidence>
<keyword evidence="5" id="KW-1133">Transmembrane helix</keyword>
<dbReference type="Gene3D" id="3.10.50.40">
    <property type="match status" value="1"/>
</dbReference>
<accession>A0A0H3PGK4</accession>
<organism evidence="14 15">
    <name type="scientific">Haemophilus influenzae (strain NTHi 3655)</name>
    <dbReference type="NCBI Taxonomy" id="375177"/>
    <lineage>
        <taxon>Bacteria</taxon>
        <taxon>Pseudomonadati</taxon>
        <taxon>Pseudomonadota</taxon>
        <taxon>Gammaproteobacteria</taxon>
        <taxon>Pasteurellales</taxon>
        <taxon>Pasteurellaceae</taxon>
        <taxon>Haemophilus</taxon>
    </lineage>
</organism>
<evidence type="ECO:0000256" key="7">
    <source>
        <dbReference type="ARBA" id="ARBA00023186"/>
    </source>
</evidence>
<dbReference type="SUPFAM" id="SSF54534">
    <property type="entry name" value="FKBP-like"/>
    <property type="match status" value="1"/>
</dbReference>
<evidence type="ECO:0000256" key="9">
    <source>
        <dbReference type="ARBA" id="ARBA00040743"/>
    </source>
</evidence>
<evidence type="ECO:0000256" key="11">
    <source>
        <dbReference type="PROSITE-ProRule" id="PRU00278"/>
    </source>
</evidence>
<dbReference type="Proteomes" id="UP000837958">
    <property type="component" value="Chromosome"/>
</dbReference>
<evidence type="ECO:0000256" key="5">
    <source>
        <dbReference type="ARBA" id="ARBA00022989"/>
    </source>
</evidence>
<keyword evidence="2" id="KW-1003">Cell membrane</keyword>
<dbReference type="InterPro" id="IPR046357">
    <property type="entry name" value="PPIase_dom_sf"/>
</dbReference>
<keyword evidence="7" id="KW-0143">Chaperone</keyword>
<evidence type="ECO:0000256" key="2">
    <source>
        <dbReference type="ARBA" id="ARBA00022475"/>
    </source>
</evidence>
<dbReference type="Pfam" id="PF00639">
    <property type="entry name" value="Rotamase"/>
    <property type="match status" value="1"/>
</dbReference>
<dbReference type="RefSeq" id="WP_005655978.1">
    <property type="nucleotide sequence ID" value="NZ_AAZF01000001.1"/>
</dbReference>
<dbReference type="PANTHER" id="PTHR47529:SF1">
    <property type="entry name" value="PERIPLASMIC CHAPERONE PPID"/>
    <property type="match status" value="1"/>
</dbReference>
<evidence type="ECO:0000313" key="15">
    <source>
        <dbReference type="Proteomes" id="UP000003185"/>
    </source>
</evidence>